<sequence>MDSVIRFDYAVDELSYRFSQHRNNVVRILYKIPSNIVNHMFNATIKNIFEYHVDDQVTDDIETLKSEFEL</sequence>
<reference evidence="2" key="1">
    <citation type="submission" date="2021-02" db="EMBL/GenBank/DDBJ databases">
        <authorList>
            <person name="Nowell W R."/>
        </authorList>
    </citation>
    <scope>NUCLEOTIDE SEQUENCE</scope>
</reference>
<accession>A0A8S2S768</accession>
<dbReference type="Proteomes" id="UP000677228">
    <property type="component" value="Unassembled WGS sequence"/>
</dbReference>
<comment type="caution">
    <text evidence="2">The sequence shown here is derived from an EMBL/GenBank/DDBJ whole genome shotgun (WGS) entry which is preliminary data.</text>
</comment>
<protein>
    <submittedName>
        <fullName evidence="2">Uncharacterized protein</fullName>
    </submittedName>
</protein>
<dbReference type="Proteomes" id="UP000682733">
    <property type="component" value="Unassembled WGS sequence"/>
</dbReference>
<organism evidence="2 3">
    <name type="scientific">Didymodactylos carnosus</name>
    <dbReference type="NCBI Taxonomy" id="1234261"/>
    <lineage>
        <taxon>Eukaryota</taxon>
        <taxon>Metazoa</taxon>
        <taxon>Spiralia</taxon>
        <taxon>Gnathifera</taxon>
        <taxon>Rotifera</taxon>
        <taxon>Eurotatoria</taxon>
        <taxon>Bdelloidea</taxon>
        <taxon>Philodinida</taxon>
        <taxon>Philodinidae</taxon>
        <taxon>Didymodactylos</taxon>
    </lineage>
</organism>
<dbReference type="EMBL" id="CAJOBA010048507">
    <property type="protein sequence ID" value="CAF4213433.1"/>
    <property type="molecule type" value="Genomic_DNA"/>
</dbReference>
<dbReference type="EMBL" id="CAJNOK010026756">
    <property type="protein sequence ID" value="CAF1408239.1"/>
    <property type="molecule type" value="Genomic_DNA"/>
</dbReference>
<evidence type="ECO:0000313" key="1">
    <source>
        <dbReference type="EMBL" id="CAF1408239.1"/>
    </source>
</evidence>
<name>A0A8S2S768_9BILA</name>
<gene>
    <name evidence="1" type="ORF">OVA965_LOCUS33283</name>
    <name evidence="2" type="ORF">TMI583_LOCUS34175</name>
</gene>
<evidence type="ECO:0000313" key="2">
    <source>
        <dbReference type="EMBL" id="CAF4213433.1"/>
    </source>
</evidence>
<evidence type="ECO:0000313" key="3">
    <source>
        <dbReference type="Proteomes" id="UP000682733"/>
    </source>
</evidence>
<dbReference type="AlphaFoldDB" id="A0A8S2S768"/>
<proteinExistence type="predicted"/>